<dbReference type="RefSeq" id="WP_107243768.1">
    <property type="nucleotide sequence ID" value="NZ_PYMJ01000018.1"/>
</dbReference>
<sequence>MVSDLITVSIQQFQEDCLQLCEQHYPTVHNRGMRENHLGKALCRRMMSTFQQADITALFTQIDDENALPQPIYNIKNNEFTVWVIAHHLLSANIARRDALVHTIKSVSEHFDANTKNYLLLVADHWFDRSKASKEIPSWWLGQLPENIEDYYHDGIKLLETSNTLPVAMNGCVELTNGLMQIHHPLKRHANNKTVHKYILLTAIYTVNL</sequence>
<dbReference type="OrthoDB" id="5888987at2"/>
<reference evidence="1 2" key="1">
    <citation type="submission" date="2018-01" db="EMBL/GenBank/DDBJ databases">
        <title>Whole genome sequencing of Histamine producing bacteria.</title>
        <authorList>
            <person name="Butler K."/>
        </authorList>
    </citation>
    <scope>NUCLEOTIDE SEQUENCE [LARGE SCALE GENOMIC DNA]</scope>
    <source>
        <strain evidence="1 2">JCM 12947</strain>
    </source>
</reference>
<evidence type="ECO:0000313" key="1">
    <source>
        <dbReference type="EMBL" id="PSU46869.1"/>
    </source>
</evidence>
<dbReference type="Proteomes" id="UP000240987">
    <property type="component" value="Unassembled WGS sequence"/>
</dbReference>
<proteinExistence type="predicted"/>
<protein>
    <submittedName>
        <fullName evidence="1">Uncharacterized protein</fullName>
    </submittedName>
</protein>
<gene>
    <name evidence="1" type="ORF">C9J12_16810</name>
</gene>
<accession>A0A2T3JDB0</accession>
<dbReference type="EMBL" id="PYMJ01000018">
    <property type="protein sequence ID" value="PSU46869.1"/>
    <property type="molecule type" value="Genomic_DNA"/>
</dbReference>
<comment type="caution">
    <text evidence="1">The sequence shown here is derived from an EMBL/GenBank/DDBJ whole genome shotgun (WGS) entry which is preliminary data.</text>
</comment>
<keyword evidence="2" id="KW-1185">Reference proteome</keyword>
<dbReference type="AlphaFoldDB" id="A0A2T3JDB0"/>
<organism evidence="1 2">
    <name type="scientific">Photobacterium frigidiphilum</name>
    <dbReference type="NCBI Taxonomy" id="264736"/>
    <lineage>
        <taxon>Bacteria</taxon>
        <taxon>Pseudomonadati</taxon>
        <taxon>Pseudomonadota</taxon>
        <taxon>Gammaproteobacteria</taxon>
        <taxon>Vibrionales</taxon>
        <taxon>Vibrionaceae</taxon>
        <taxon>Photobacterium</taxon>
    </lineage>
</organism>
<name>A0A2T3JDB0_9GAMM</name>
<evidence type="ECO:0000313" key="2">
    <source>
        <dbReference type="Proteomes" id="UP000240987"/>
    </source>
</evidence>